<accession>A0ABX8ABP4</accession>
<dbReference type="InterPro" id="IPR007460">
    <property type="entry name" value="BrnT_toxin"/>
</dbReference>
<gene>
    <name evidence="1" type="ORF">RPMA_21805</name>
</gene>
<reference evidence="1 2" key="1">
    <citation type="submission" date="2019-02" db="EMBL/GenBank/DDBJ databases">
        <title>Emended description of the genus Rhodopseudomonas and description of Rhodopseudomonas albus sp. nov., a non-phototrophic, heavy-metal-tolerant bacterium isolated from garden soil.</title>
        <authorList>
            <person name="Bao Z."/>
            <person name="Cao W.W."/>
            <person name="Sato Y."/>
            <person name="Nishizawa T."/>
            <person name="Zhao J."/>
            <person name="Guo Y."/>
            <person name="Ohta H."/>
        </authorList>
    </citation>
    <scope>NUCLEOTIDE SEQUENCE [LARGE SCALE GENOMIC DNA]</scope>
    <source>
        <strain evidence="1 2">SK50-23</strain>
    </source>
</reference>
<dbReference type="Gene3D" id="3.10.450.530">
    <property type="entry name" value="Ribonuclease toxin, BrnT, of type II toxin-antitoxin system"/>
    <property type="match status" value="1"/>
</dbReference>
<name>A0ABX8ABP4_9BRAD</name>
<dbReference type="InterPro" id="IPR038573">
    <property type="entry name" value="BrnT_sf"/>
</dbReference>
<proteinExistence type="predicted"/>
<evidence type="ECO:0000313" key="2">
    <source>
        <dbReference type="Proteomes" id="UP000682843"/>
    </source>
</evidence>
<dbReference type="Pfam" id="PF04365">
    <property type="entry name" value="BrnT_toxin"/>
    <property type="match status" value="1"/>
</dbReference>
<dbReference type="Proteomes" id="UP000682843">
    <property type="component" value="Chromosome"/>
</dbReference>
<organism evidence="1 2">
    <name type="scientific">Tardiphaga alba</name>
    <dbReference type="NCBI Taxonomy" id="340268"/>
    <lineage>
        <taxon>Bacteria</taxon>
        <taxon>Pseudomonadati</taxon>
        <taxon>Pseudomonadota</taxon>
        <taxon>Alphaproteobacteria</taxon>
        <taxon>Hyphomicrobiales</taxon>
        <taxon>Nitrobacteraceae</taxon>
        <taxon>Tardiphaga</taxon>
    </lineage>
</organism>
<sequence>MFFGGTFNCVKITYDPAKCQTAVEERGIHFADAAIVFEGPSINLEDRRRDYGERRFQTIGFLAGRMVMVVWTPRGEARHVMSMRKCNAREKAIYQKRFDEA</sequence>
<dbReference type="EMBL" id="CP036498">
    <property type="protein sequence ID" value="QUS41183.1"/>
    <property type="molecule type" value="Genomic_DNA"/>
</dbReference>
<protein>
    <submittedName>
        <fullName evidence="1">BrnT family toxin</fullName>
    </submittedName>
</protein>
<keyword evidence="2" id="KW-1185">Reference proteome</keyword>
<evidence type="ECO:0000313" key="1">
    <source>
        <dbReference type="EMBL" id="QUS41183.1"/>
    </source>
</evidence>